<keyword evidence="2" id="KW-1185">Reference proteome</keyword>
<accession>G9NSQ1</accession>
<dbReference type="EMBL" id="ABDG02000022">
    <property type="protein sequence ID" value="EHK46446.1"/>
    <property type="molecule type" value="Genomic_DNA"/>
</dbReference>
<sequence length="79" mass="8684">MELVRTPSPIMRISAANSTLATTGYAITPVIDKNSAYRHYTKLGPLKASSRPPCWSISSHLTHLADSSHLTRQYFGPRG</sequence>
<evidence type="ECO:0000313" key="2">
    <source>
        <dbReference type="Proteomes" id="UP000005426"/>
    </source>
</evidence>
<evidence type="ECO:0000313" key="1">
    <source>
        <dbReference type="EMBL" id="EHK46446.1"/>
    </source>
</evidence>
<dbReference type="HOGENOM" id="CLU_2606344_0_0_1"/>
<name>G9NSQ1_HYPAI</name>
<dbReference type="AlphaFoldDB" id="G9NSQ1"/>
<comment type="caution">
    <text evidence="1">The sequence shown here is derived from an EMBL/GenBank/DDBJ whole genome shotgun (WGS) entry which is preliminary data.</text>
</comment>
<organism evidence="1 2">
    <name type="scientific">Hypocrea atroviridis (strain ATCC 20476 / IMI 206040)</name>
    <name type="common">Trichoderma atroviride</name>
    <dbReference type="NCBI Taxonomy" id="452589"/>
    <lineage>
        <taxon>Eukaryota</taxon>
        <taxon>Fungi</taxon>
        <taxon>Dikarya</taxon>
        <taxon>Ascomycota</taxon>
        <taxon>Pezizomycotina</taxon>
        <taxon>Sordariomycetes</taxon>
        <taxon>Hypocreomycetidae</taxon>
        <taxon>Hypocreales</taxon>
        <taxon>Hypocreaceae</taxon>
        <taxon>Trichoderma</taxon>
    </lineage>
</organism>
<reference evidence="1 2" key="1">
    <citation type="journal article" date="2011" name="Genome Biol.">
        <title>Comparative genome sequence analysis underscores mycoparasitism as the ancestral life style of Trichoderma.</title>
        <authorList>
            <person name="Kubicek C.P."/>
            <person name="Herrera-Estrella A."/>
            <person name="Seidl-Seiboth V."/>
            <person name="Martinez D.A."/>
            <person name="Druzhinina I.S."/>
            <person name="Thon M."/>
            <person name="Zeilinger S."/>
            <person name="Casas-Flores S."/>
            <person name="Horwitz B.A."/>
            <person name="Mukherjee P.K."/>
            <person name="Mukherjee M."/>
            <person name="Kredics L."/>
            <person name="Alcaraz L.D."/>
            <person name="Aerts A."/>
            <person name="Antal Z."/>
            <person name="Atanasova L."/>
            <person name="Cervantes-Badillo M.G."/>
            <person name="Challacombe J."/>
            <person name="Chertkov O."/>
            <person name="McCluskey K."/>
            <person name="Coulpier F."/>
            <person name="Deshpande N."/>
            <person name="von Doehren H."/>
            <person name="Ebbole D.J."/>
            <person name="Esquivel-Naranjo E.U."/>
            <person name="Fekete E."/>
            <person name="Flipphi M."/>
            <person name="Glaser F."/>
            <person name="Gomez-Rodriguez E.Y."/>
            <person name="Gruber S."/>
            <person name="Han C."/>
            <person name="Henrissat B."/>
            <person name="Hermosa R."/>
            <person name="Hernandez-Onate M."/>
            <person name="Karaffa L."/>
            <person name="Kosti I."/>
            <person name="Le Crom S."/>
            <person name="Lindquist E."/>
            <person name="Lucas S."/>
            <person name="Luebeck M."/>
            <person name="Luebeck P.S."/>
            <person name="Margeot A."/>
            <person name="Metz B."/>
            <person name="Misra M."/>
            <person name="Nevalainen H."/>
            <person name="Omann M."/>
            <person name="Packer N."/>
            <person name="Perrone G."/>
            <person name="Uresti-Rivera E.E."/>
            <person name="Salamov A."/>
            <person name="Schmoll M."/>
            <person name="Seiboth B."/>
            <person name="Shapiro H."/>
            <person name="Sukno S."/>
            <person name="Tamayo-Ramos J.A."/>
            <person name="Tisch D."/>
            <person name="Wiest A."/>
            <person name="Wilkinson H.H."/>
            <person name="Zhang M."/>
            <person name="Coutinho P.M."/>
            <person name="Kenerley C.M."/>
            <person name="Monte E."/>
            <person name="Baker S.E."/>
            <person name="Grigoriev I.V."/>
        </authorList>
    </citation>
    <scope>NUCLEOTIDE SEQUENCE [LARGE SCALE GENOMIC DNA]</scope>
    <source>
        <strain evidence="2">ATCC 20476 / IMI 206040</strain>
    </source>
</reference>
<protein>
    <submittedName>
        <fullName evidence="1">Uncharacterized protein</fullName>
    </submittedName>
</protein>
<dbReference type="Proteomes" id="UP000005426">
    <property type="component" value="Unassembled WGS sequence"/>
</dbReference>
<proteinExistence type="predicted"/>
<gene>
    <name evidence="1" type="ORF">TRIATDRAFT_299106</name>
</gene>